<feature type="signal peptide" evidence="1">
    <location>
        <begin position="1"/>
        <end position="28"/>
    </location>
</feature>
<evidence type="ECO:0008006" key="4">
    <source>
        <dbReference type="Google" id="ProtNLM"/>
    </source>
</evidence>
<proteinExistence type="predicted"/>
<dbReference type="Proteomes" id="UP001596484">
    <property type="component" value="Unassembled WGS sequence"/>
</dbReference>
<protein>
    <recommendedName>
        <fullName evidence="4">DUF320 domain-containing protein</fullName>
    </recommendedName>
</protein>
<dbReference type="EMBL" id="JBHTCS010000030">
    <property type="protein sequence ID" value="MFC7451314.1"/>
    <property type="molecule type" value="Genomic_DNA"/>
</dbReference>
<accession>A0ABW2S5J4</accession>
<name>A0ABW2S5J4_9NOCA</name>
<evidence type="ECO:0000256" key="1">
    <source>
        <dbReference type="SAM" id="SignalP"/>
    </source>
</evidence>
<evidence type="ECO:0000313" key="3">
    <source>
        <dbReference type="Proteomes" id="UP001596484"/>
    </source>
</evidence>
<organism evidence="2 3">
    <name type="scientific">Rhodococcus daqingensis</name>
    <dbReference type="NCBI Taxonomy" id="2479363"/>
    <lineage>
        <taxon>Bacteria</taxon>
        <taxon>Bacillati</taxon>
        <taxon>Actinomycetota</taxon>
        <taxon>Actinomycetes</taxon>
        <taxon>Mycobacteriales</taxon>
        <taxon>Nocardiaceae</taxon>
        <taxon>Rhodococcus</taxon>
    </lineage>
</organism>
<sequence length="83" mass="7594">MSNTIKRTFAALALSAAALGAGAGVASAFPIGGFGGPGGAGGSFNAGVGGIQLFSNGDNQGSPQVGNGGPGGNGKQCVVVGLC</sequence>
<reference evidence="3" key="1">
    <citation type="journal article" date="2019" name="Int. J. Syst. Evol. Microbiol.">
        <title>The Global Catalogue of Microorganisms (GCM) 10K type strain sequencing project: providing services to taxonomists for standard genome sequencing and annotation.</title>
        <authorList>
            <consortium name="The Broad Institute Genomics Platform"/>
            <consortium name="The Broad Institute Genome Sequencing Center for Infectious Disease"/>
            <person name="Wu L."/>
            <person name="Ma J."/>
        </authorList>
    </citation>
    <scope>NUCLEOTIDE SEQUENCE [LARGE SCALE GENOMIC DNA]</scope>
    <source>
        <strain evidence="3">ICMP 19430</strain>
    </source>
</reference>
<gene>
    <name evidence="2" type="ORF">ACFQS9_25800</name>
</gene>
<keyword evidence="1" id="KW-0732">Signal</keyword>
<comment type="caution">
    <text evidence="2">The sequence shown here is derived from an EMBL/GenBank/DDBJ whole genome shotgun (WGS) entry which is preliminary data.</text>
</comment>
<dbReference type="RefSeq" id="WP_378409386.1">
    <property type="nucleotide sequence ID" value="NZ_JBHTCS010000030.1"/>
</dbReference>
<feature type="chain" id="PRO_5045063857" description="DUF320 domain-containing protein" evidence="1">
    <location>
        <begin position="29"/>
        <end position="83"/>
    </location>
</feature>
<evidence type="ECO:0000313" key="2">
    <source>
        <dbReference type="EMBL" id="MFC7451314.1"/>
    </source>
</evidence>
<keyword evidence="3" id="KW-1185">Reference proteome</keyword>